<evidence type="ECO:0000256" key="1">
    <source>
        <dbReference type="ARBA" id="ARBA00010854"/>
    </source>
</evidence>
<dbReference type="AlphaFoldDB" id="A0A1H2SFK6"/>
<dbReference type="InterPro" id="IPR003759">
    <property type="entry name" value="Cbl-bd_cap"/>
</dbReference>
<dbReference type="InterPro" id="IPR050554">
    <property type="entry name" value="Met_Synthase/Corrinoid"/>
</dbReference>
<dbReference type="InterPro" id="IPR036594">
    <property type="entry name" value="Meth_synthase_dom"/>
</dbReference>
<evidence type="ECO:0000256" key="2">
    <source>
        <dbReference type="ARBA" id="ARBA00022723"/>
    </source>
</evidence>
<dbReference type="SUPFAM" id="SSF47644">
    <property type="entry name" value="Methionine synthase domain"/>
    <property type="match status" value="1"/>
</dbReference>
<dbReference type="SMART" id="SM01018">
    <property type="entry name" value="B12-binding_2"/>
    <property type="match status" value="1"/>
</dbReference>
<gene>
    <name evidence="6" type="ORF">SAMN04515625_0648</name>
</gene>
<dbReference type="NCBIfam" id="NF040655">
    <property type="entry name" value="MtaC_Meth"/>
    <property type="match status" value="1"/>
</dbReference>
<dbReference type="NCBIfam" id="TIGR02370">
    <property type="entry name" value="pyl_corrinoid"/>
    <property type="match status" value="1"/>
</dbReference>
<dbReference type="GO" id="GO:0005829">
    <property type="term" value="C:cytosol"/>
    <property type="evidence" value="ECO:0007669"/>
    <property type="project" value="TreeGrafter"/>
</dbReference>
<dbReference type="PANTHER" id="PTHR45833">
    <property type="entry name" value="METHIONINE SYNTHASE"/>
    <property type="match status" value="1"/>
</dbReference>
<dbReference type="Pfam" id="PF02607">
    <property type="entry name" value="B12-binding_2"/>
    <property type="match status" value="1"/>
</dbReference>
<evidence type="ECO:0000259" key="4">
    <source>
        <dbReference type="PROSITE" id="PS51332"/>
    </source>
</evidence>
<feature type="domain" description="B12-binding" evidence="4">
    <location>
        <begin position="136"/>
        <end position="261"/>
    </location>
</feature>
<reference evidence="6 7" key="1">
    <citation type="submission" date="2016-10" db="EMBL/GenBank/DDBJ databases">
        <authorList>
            <person name="de Groot N.N."/>
        </authorList>
    </citation>
    <scope>NUCLEOTIDE SEQUENCE [LARGE SCALE GENOMIC DNA]</scope>
    <source>
        <strain evidence="6 7">Z-7982</strain>
    </source>
</reference>
<dbReference type="InterPro" id="IPR036724">
    <property type="entry name" value="Cobalamin-bd_sf"/>
</dbReference>
<evidence type="ECO:0000256" key="3">
    <source>
        <dbReference type="ARBA" id="ARBA00023285"/>
    </source>
</evidence>
<dbReference type="GO" id="GO:0050897">
    <property type="term" value="F:cobalt ion binding"/>
    <property type="evidence" value="ECO:0007669"/>
    <property type="project" value="InterPro"/>
</dbReference>
<proteinExistence type="inferred from homology"/>
<dbReference type="InterPro" id="IPR006158">
    <property type="entry name" value="Cobalamin-bd"/>
</dbReference>
<keyword evidence="2" id="KW-0479">Metal-binding</keyword>
<dbReference type="EMBL" id="FNMU01000002">
    <property type="protein sequence ID" value="SDW30382.1"/>
    <property type="molecule type" value="Genomic_DNA"/>
</dbReference>
<evidence type="ECO:0000313" key="7">
    <source>
        <dbReference type="Proteomes" id="UP000198669"/>
    </source>
</evidence>
<sequence>MQMHSKLKECKQSGAKMIDINPKNTLIRYNILVESDMTPEEVAEQLYPTDPHIRQVVKAVFEGDEDEVVAALQNTIDSGVPPLTLINDALMAGMEVVSTLYDYGLLYLPDVIISAQAMIEGIEYCKEQSKQTHESKGKIISYVVEGDIHDIGKKIVTVLLRANGYEVIDLGKDVPVEEVVAAAKREKPIMLSGTALMTTTMHAFKDVNSRLLASDINVPVVCGGGAVTQDFVSDYDLGVYCEEAADVPKIADSILHGLDIRKLRDTFHKH</sequence>
<organism evidence="6 7">
    <name type="scientific">Methanohalophilus halophilus</name>
    <dbReference type="NCBI Taxonomy" id="2177"/>
    <lineage>
        <taxon>Archaea</taxon>
        <taxon>Methanobacteriati</taxon>
        <taxon>Methanobacteriota</taxon>
        <taxon>Stenosarchaea group</taxon>
        <taxon>Methanomicrobia</taxon>
        <taxon>Methanosarcinales</taxon>
        <taxon>Methanosarcinaceae</taxon>
        <taxon>Methanohalophilus</taxon>
    </lineage>
</organism>
<comment type="similarity">
    <text evidence="1">Belongs to the methylamine corrinoid protein family.</text>
</comment>
<dbReference type="GO" id="GO:0031419">
    <property type="term" value="F:cobalamin binding"/>
    <property type="evidence" value="ECO:0007669"/>
    <property type="project" value="InterPro"/>
</dbReference>
<dbReference type="GO" id="GO:0015948">
    <property type="term" value="P:methanogenesis"/>
    <property type="evidence" value="ECO:0007669"/>
    <property type="project" value="InterPro"/>
</dbReference>
<name>A0A1H2SFK6_9EURY</name>
<dbReference type="FunFam" id="3.40.50.280:FF:000003">
    <property type="entry name" value="Dimethylamine methyltransferase corrinoid protein"/>
    <property type="match status" value="1"/>
</dbReference>
<feature type="domain" description="B12-binding N-terminal" evidence="5">
    <location>
        <begin position="43"/>
        <end position="137"/>
    </location>
</feature>
<keyword evidence="3" id="KW-0170">Cobalt</keyword>
<dbReference type="PROSITE" id="PS51337">
    <property type="entry name" value="B12_BINDING_NTER"/>
    <property type="match status" value="1"/>
</dbReference>
<dbReference type="InterPro" id="IPR012741">
    <property type="entry name" value="Corrinoid_p"/>
</dbReference>
<evidence type="ECO:0000313" key="6">
    <source>
        <dbReference type="EMBL" id="SDW30382.1"/>
    </source>
</evidence>
<dbReference type="GO" id="GO:0008705">
    <property type="term" value="F:methionine synthase activity"/>
    <property type="evidence" value="ECO:0007669"/>
    <property type="project" value="TreeGrafter"/>
</dbReference>
<protein>
    <submittedName>
        <fullName evidence="6">Methanol corrinoid protein</fullName>
    </submittedName>
</protein>
<dbReference type="GO" id="GO:0046653">
    <property type="term" value="P:tetrahydrofolate metabolic process"/>
    <property type="evidence" value="ECO:0007669"/>
    <property type="project" value="TreeGrafter"/>
</dbReference>
<dbReference type="SUPFAM" id="SSF52242">
    <property type="entry name" value="Cobalamin (vitamin B12)-binding domain"/>
    <property type="match status" value="1"/>
</dbReference>
<dbReference type="Gene3D" id="3.40.50.280">
    <property type="entry name" value="Cobalamin-binding domain"/>
    <property type="match status" value="1"/>
</dbReference>
<accession>A0A1H2SFK6</accession>
<dbReference type="Gene3D" id="1.10.1240.10">
    <property type="entry name" value="Methionine synthase domain"/>
    <property type="match status" value="1"/>
</dbReference>
<dbReference type="PANTHER" id="PTHR45833:SF1">
    <property type="entry name" value="METHIONINE SYNTHASE"/>
    <property type="match status" value="1"/>
</dbReference>
<dbReference type="Proteomes" id="UP000198669">
    <property type="component" value="Unassembled WGS sequence"/>
</dbReference>
<dbReference type="GO" id="GO:0050667">
    <property type="term" value="P:homocysteine metabolic process"/>
    <property type="evidence" value="ECO:0007669"/>
    <property type="project" value="TreeGrafter"/>
</dbReference>
<dbReference type="Pfam" id="PF02310">
    <property type="entry name" value="B12-binding"/>
    <property type="match status" value="1"/>
</dbReference>
<evidence type="ECO:0000259" key="5">
    <source>
        <dbReference type="PROSITE" id="PS51337"/>
    </source>
</evidence>
<dbReference type="PROSITE" id="PS51332">
    <property type="entry name" value="B12_BINDING"/>
    <property type="match status" value="1"/>
</dbReference>